<evidence type="ECO:0000313" key="2">
    <source>
        <dbReference type="Proteomes" id="UP001162162"/>
    </source>
</evidence>
<dbReference type="PANTHER" id="PTHR11012">
    <property type="entry name" value="PROTEIN KINASE-LIKE DOMAIN-CONTAINING"/>
    <property type="match status" value="1"/>
</dbReference>
<proteinExistence type="predicted"/>
<dbReference type="Proteomes" id="UP001162162">
    <property type="component" value="Unassembled WGS sequence"/>
</dbReference>
<dbReference type="Pfam" id="PF02958">
    <property type="entry name" value="EcKL"/>
    <property type="match status" value="1"/>
</dbReference>
<sequence>MDSIVIEMLQESDKCIPHKFVNGKPVMNKLVDFQMYNYGSPATDLFFFLFTSILQLRVLQDHFDDLVHVLPQPFRGSLREFNHDGPSDFEKMKRGMALEAKKKVRFMVQVCGKKGWL</sequence>
<protein>
    <submittedName>
        <fullName evidence="1">Uncharacterized protein</fullName>
    </submittedName>
</protein>
<accession>A0AAV8YL78</accession>
<reference evidence="1" key="1">
    <citation type="journal article" date="2023" name="Insect Mol. Biol.">
        <title>Genome sequencing provides insights into the evolution of gene families encoding plant cell wall-degrading enzymes in longhorned beetles.</title>
        <authorList>
            <person name="Shin N.R."/>
            <person name="Okamura Y."/>
            <person name="Kirsch R."/>
            <person name="Pauchet Y."/>
        </authorList>
    </citation>
    <scope>NUCLEOTIDE SEQUENCE</scope>
    <source>
        <strain evidence="1">AMC_N1</strain>
    </source>
</reference>
<dbReference type="PANTHER" id="PTHR11012:SF30">
    <property type="entry name" value="PROTEIN KINASE-LIKE DOMAIN-CONTAINING"/>
    <property type="match status" value="1"/>
</dbReference>
<gene>
    <name evidence="1" type="ORF">NQ318_009291</name>
</gene>
<comment type="caution">
    <text evidence="1">The sequence shown here is derived from an EMBL/GenBank/DDBJ whole genome shotgun (WGS) entry which is preliminary data.</text>
</comment>
<dbReference type="InterPro" id="IPR004119">
    <property type="entry name" value="EcKL"/>
</dbReference>
<organism evidence="1 2">
    <name type="scientific">Aromia moschata</name>
    <dbReference type="NCBI Taxonomy" id="1265417"/>
    <lineage>
        <taxon>Eukaryota</taxon>
        <taxon>Metazoa</taxon>
        <taxon>Ecdysozoa</taxon>
        <taxon>Arthropoda</taxon>
        <taxon>Hexapoda</taxon>
        <taxon>Insecta</taxon>
        <taxon>Pterygota</taxon>
        <taxon>Neoptera</taxon>
        <taxon>Endopterygota</taxon>
        <taxon>Coleoptera</taxon>
        <taxon>Polyphaga</taxon>
        <taxon>Cucujiformia</taxon>
        <taxon>Chrysomeloidea</taxon>
        <taxon>Cerambycidae</taxon>
        <taxon>Cerambycinae</taxon>
        <taxon>Callichromatini</taxon>
        <taxon>Aromia</taxon>
    </lineage>
</organism>
<name>A0AAV8YL78_9CUCU</name>
<keyword evidence="2" id="KW-1185">Reference proteome</keyword>
<evidence type="ECO:0000313" key="1">
    <source>
        <dbReference type="EMBL" id="KAJ8951355.1"/>
    </source>
</evidence>
<dbReference type="EMBL" id="JAPWTK010000086">
    <property type="protein sequence ID" value="KAJ8951355.1"/>
    <property type="molecule type" value="Genomic_DNA"/>
</dbReference>
<dbReference type="AlphaFoldDB" id="A0AAV8YL78"/>